<reference evidence="3" key="1">
    <citation type="submission" date="2016-10" db="EMBL/GenBank/DDBJ databases">
        <authorList>
            <person name="Varghese N."/>
            <person name="Submissions S."/>
        </authorList>
    </citation>
    <scope>NUCLEOTIDE SEQUENCE [LARGE SCALE GENOMIC DNA]</scope>
    <source>
        <strain evidence="3">DSM 22127</strain>
    </source>
</reference>
<name>A0A1H1LIK0_9ACTN</name>
<keyword evidence="1" id="KW-0472">Membrane</keyword>
<feature type="transmembrane region" description="Helical" evidence="1">
    <location>
        <begin position="41"/>
        <end position="62"/>
    </location>
</feature>
<evidence type="ECO:0000313" key="3">
    <source>
        <dbReference type="Proteomes" id="UP000198859"/>
    </source>
</evidence>
<dbReference type="OrthoDB" id="3773557at2"/>
<accession>A0A1H1LIK0</accession>
<sequence>MSLQDQLERAIATHVEAVVPPVPDIDAAVRHGRSLRRRRRAGVLAAAGTAALAVALVVPHLGALSEPPSRSPRAQSFAPVGALDYDQGLRGFADPSPDGNLSLGGRTFPIEDMGYLDTEALATSYGLVFFDGSQTPHLLGEDGVDRTLAPTPTDTRAGVRPSAKADAVQPLVALAQPSPDGVSVLLVRLDTGRTVGSREVLCSGGACRSVRVEAVDRGLVFVQTSDGTQVWDPEASGERGWTSLGGPDLRVADVRGGRILWDGTAPTPAADNPVAGWPTTRGAVDAQLTLDGGHVLSWSPNLEPTEPEGRPVRLRVDGGTWFAVDTDGSVLAAASGRASRAPVYDCEVPSGACTRIGTIDTTGGDPMFIGVDG</sequence>
<evidence type="ECO:0000313" key="2">
    <source>
        <dbReference type="EMBL" id="SDR74132.1"/>
    </source>
</evidence>
<organism evidence="2 3">
    <name type="scientific">Nocardioides scoriae</name>
    <dbReference type="NCBI Taxonomy" id="642780"/>
    <lineage>
        <taxon>Bacteria</taxon>
        <taxon>Bacillati</taxon>
        <taxon>Actinomycetota</taxon>
        <taxon>Actinomycetes</taxon>
        <taxon>Propionibacteriales</taxon>
        <taxon>Nocardioidaceae</taxon>
        <taxon>Nocardioides</taxon>
    </lineage>
</organism>
<dbReference type="AlphaFoldDB" id="A0A1H1LIK0"/>
<keyword evidence="1" id="KW-0812">Transmembrane</keyword>
<evidence type="ECO:0000256" key="1">
    <source>
        <dbReference type="SAM" id="Phobius"/>
    </source>
</evidence>
<protein>
    <submittedName>
        <fullName evidence="2">Uncharacterized protein</fullName>
    </submittedName>
</protein>
<proteinExistence type="predicted"/>
<dbReference type="Proteomes" id="UP000198859">
    <property type="component" value="Chromosome I"/>
</dbReference>
<gene>
    <name evidence="2" type="ORF">SAMN04488570_0227</name>
</gene>
<keyword evidence="1" id="KW-1133">Transmembrane helix</keyword>
<keyword evidence="3" id="KW-1185">Reference proteome</keyword>
<dbReference type="EMBL" id="LT629757">
    <property type="protein sequence ID" value="SDR74132.1"/>
    <property type="molecule type" value="Genomic_DNA"/>
</dbReference>